<dbReference type="GO" id="GO:0043565">
    <property type="term" value="F:sequence-specific DNA binding"/>
    <property type="evidence" value="ECO:0007669"/>
    <property type="project" value="TreeGrafter"/>
</dbReference>
<dbReference type="InterPro" id="IPR029063">
    <property type="entry name" value="SAM-dependent_MTases_sf"/>
</dbReference>
<dbReference type="Pfam" id="PF02086">
    <property type="entry name" value="MethyltransfD12"/>
    <property type="match status" value="1"/>
</dbReference>
<feature type="binding site" evidence="7">
    <location>
        <position position="14"/>
    </location>
    <ligand>
        <name>S-adenosyl-L-methionine</name>
        <dbReference type="ChEBI" id="CHEBI:59789"/>
    </ligand>
</feature>
<keyword evidence="10" id="KW-1185">Reference proteome</keyword>
<protein>
    <recommendedName>
        <fullName evidence="2 8">Site-specific DNA-methyltransferase (adenine-specific)</fullName>
        <ecNumber evidence="2 8">2.1.1.72</ecNumber>
    </recommendedName>
</protein>
<dbReference type="SUPFAM" id="SSF53335">
    <property type="entry name" value="S-adenosyl-L-methionine-dependent methyltransferases"/>
    <property type="match status" value="1"/>
</dbReference>
<dbReference type="GO" id="GO:0009007">
    <property type="term" value="F:site-specific DNA-methyltransferase (adenine-specific) activity"/>
    <property type="evidence" value="ECO:0007669"/>
    <property type="project" value="UniProtKB-UniRule"/>
</dbReference>
<sequence length="272" mass="31154">MPIRRSYLQWPGGKSHIVSALRAFLPPGRRLIEPFVGASSVFLNTDYPEYLLGDANPDLILVHRTLQAYGEAFIGACRELFVPENNAPERYYALRQEFNATQNLWRRAILFVYLNRHGIHGLMRYNRRGAFNTPFGYRRKIYFPEAEMRLFAEHAKRASFVHADFRDLMSQARPGDVVYCDPPYVPLSDTANFTEYAPGGFSWHDHMALAGYARELARRGVTVEISNHRTPATESLYRGAQLVSVRAPRNIGVQHRQAARTAEEILAIFWPP</sequence>
<evidence type="ECO:0000256" key="7">
    <source>
        <dbReference type="PIRSR" id="PIRSR000398-1"/>
    </source>
</evidence>
<dbReference type="GO" id="GO:1904047">
    <property type="term" value="F:S-adenosyl-L-methionine binding"/>
    <property type="evidence" value="ECO:0007669"/>
    <property type="project" value="TreeGrafter"/>
</dbReference>
<dbReference type="InterPro" id="IPR023095">
    <property type="entry name" value="Ade_MeTrfase_dom_2"/>
</dbReference>
<evidence type="ECO:0000256" key="5">
    <source>
        <dbReference type="ARBA" id="ARBA00022691"/>
    </source>
</evidence>
<dbReference type="EMBL" id="CP001727">
    <property type="protein sequence ID" value="ACV58169.1"/>
    <property type="molecule type" value="Genomic_DNA"/>
</dbReference>
<dbReference type="KEGG" id="aac:Aaci_1136"/>
<dbReference type="InterPro" id="IPR012327">
    <property type="entry name" value="MeTrfase_D12"/>
</dbReference>
<dbReference type="Proteomes" id="UP000001917">
    <property type="component" value="Chromosome"/>
</dbReference>
<evidence type="ECO:0000313" key="9">
    <source>
        <dbReference type="EMBL" id="ACV58169.1"/>
    </source>
</evidence>
<evidence type="ECO:0000256" key="8">
    <source>
        <dbReference type="RuleBase" id="RU361257"/>
    </source>
</evidence>
<dbReference type="EC" id="2.1.1.72" evidence="2 8"/>
<evidence type="ECO:0000256" key="6">
    <source>
        <dbReference type="ARBA" id="ARBA00047942"/>
    </source>
</evidence>
<dbReference type="PIRSF" id="PIRSF000398">
    <property type="entry name" value="M_m6A_EcoRV"/>
    <property type="match status" value="1"/>
</dbReference>
<reference evidence="10" key="1">
    <citation type="submission" date="2009-09" db="EMBL/GenBank/DDBJ databases">
        <title>The complete chromosome of Alicyclobacillus acidocaldarius subsp. acidocaldarius DSM 446.</title>
        <authorList>
            <consortium name="US DOE Joint Genome Institute (JGI-PGF)"/>
            <person name="Lucas S."/>
            <person name="Copeland A."/>
            <person name="Lapidus A."/>
            <person name="Glavina del Rio T."/>
            <person name="Dalin E."/>
            <person name="Tice H."/>
            <person name="Bruce D."/>
            <person name="Goodwin L."/>
            <person name="Pitluck S."/>
            <person name="Kyrpides N."/>
            <person name="Mavromatis K."/>
            <person name="Ivanova N."/>
            <person name="Ovchinnikova G."/>
            <person name="Chertkov O."/>
            <person name="Sims D."/>
            <person name="Brettin T."/>
            <person name="Detter J.C."/>
            <person name="Han C."/>
            <person name="Larimer F."/>
            <person name="Land M."/>
            <person name="Hauser L."/>
            <person name="Markowitz V."/>
            <person name="Cheng J.-F."/>
            <person name="Hugenholtz P."/>
            <person name="Woyke T."/>
            <person name="Wu D."/>
            <person name="Pukall R."/>
            <person name="Klenk H.-P."/>
            <person name="Eisen J.A."/>
        </authorList>
    </citation>
    <scope>NUCLEOTIDE SEQUENCE [LARGE SCALE GENOMIC DNA]</scope>
    <source>
        <strain evidence="10">ATCC 27009 / DSM 446 / BCRC 14685 / JCM 5260 / KCTC 1825 / NBRC 15652 / NCIMB 11725 / NRRL B-14509 / 104-IA</strain>
    </source>
</reference>
<gene>
    <name evidence="9" type="ordered locus">Aaci_1136</name>
</gene>
<dbReference type="InterPro" id="IPR002052">
    <property type="entry name" value="DNA_methylase_N6_adenine_CS"/>
</dbReference>
<evidence type="ECO:0000256" key="3">
    <source>
        <dbReference type="ARBA" id="ARBA00022603"/>
    </source>
</evidence>
<dbReference type="GO" id="GO:0006298">
    <property type="term" value="P:mismatch repair"/>
    <property type="evidence" value="ECO:0007669"/>
    <property type="project" value="TreeGrafter"/>
</dbReference>
<feature type="binding site" evidence="7">
    <location>
        <position position="10"/>
    </location>
    <ligand>
        <name>S-adenosyl-L-methionine</name>
        <dbReference type="ChEBI" id="CHEBI:59789"/>
    </ligand>
</feature>
<organism evidence="9 10">
    <name type="scientific">Alicyclobacillus acidocaldarius subsp. acidocaldarius (strain ATCC 27009 / DSM 446 / BCRC 14685 / JCM 5260 / KCTC 1825 / NBRC 15652 / NCIMB 11725 / NRRL B-14509 / 104-IA)</name>
    <name type="common">Bacillus acidocaldarius</name>
    <dbReference type="NCBI Taxonomy" id="521098"/>
    <lineage>
        <taxon>Bacteria</taxon>
        <taxon>Bacillati</taxon>
        <taxon>Bacillota</taxon>
        <taxon>Bacilli</taxon>
        <taxon>Bacillales</taxon>
        <taxon>Alicyclobacillaceae</taxon>
        <taxon>Alicyclobacillus</taxon>
    </lineage>
</organism>
<dbReference type="PROSITE" id="PS00092">
    <property type="entry name" value="N6_MTASE"/>
    <property type="match status" value="1"/>
</dbReference>
<dbReference type="PRINTS" id="PR00505">
    <property type="entry name" value="D12N6MTFRASE"/>
</dbReference>
<dbReference type="NCBIfam" id="TIGR00571">
    <property type="entry name" value="dam"/>
    <property type="match status" value="1"/>
</dbReference>
<dbReference type="InterPro" id="IPR012263">
    <property type="entry name" value="M_m6A_EcoRV"/>
</dbReference>
<evidence type="ECO:0000313" key="10">
    <source>
        <dbReference type="Proteomes" id="UP000001917"/>
    </source>
</evidence>
<feature type="binding site" evidence="7">
    <location>
        <position position="181"/>
    </location>
    <ligand>
        <name>S-adenosyl-L-methionine</name>
        <dbReference type="ChEBI" id="CHEBI:59789"/>
    </ligand>
</feature>
<dbReference type="REBASE" id="21951">
    <property type="entry name" value="M.Aac446ORF1136P"/>
</dbReference>
<dbReference type="GO" id="GO:0009307">
    <property type="term" value="P:DNA restriction-modification system"/>
    <property type="evidence" value="ECO:0007669"/>
    <property type="project" value="InterPro"/>
</dbReference>
<dbReference type="Gene3D" id="1.10.1020.10">
    <property type="entry name" value="Adenine-specific Methyltransferase, Domain 2"/>
    <property type="match status" value="1"/>
</dbReference>
<accession>C8WVP7</accession>
<dbReference type="RefSeq" id="WP_012810511.1">
    <property type="nucleotide sequence ID" value="NC_013205.1"/>
</dbReference>
<evidence type="ECO:0000256" key="1">
    <source>
        <dbReference type="ARBA" id="ARBA00006594"/>
    </source>
</evidence>
<reference evidence="9 10" key="2">
    <citation type="journal article" date="2010" name="Stand. Genomic Sci.">
        <title>Complete genome sequence of Alicyclobacillus acidocaldarius type strain (104-IA).</title>
        <authorList>
            <person name="Mavromatis K."/>
            <person name="Sikorski J."/>
            <person name="Lapidus A."/>
            <person name="Glavina Del Rio T."/>
            <person name="Copeland A."/>
            <person name="Tice H."/>
            <person name="Cheng J.F."/>
            <person name="Lucas S."/>
            <person name="Chen F."/>
            <person name="Nolan M."/>
            <person name="Bruce D."/>
            <person name="Goodwin L."/>
            <person name="Pitluck S."/>
            <person name="Ivanova N."/>
            <person name="Ovchinnikova G."/>
            <person name="Pati A."/>
            <person name="Chen A."/>
            <person name="Palaniappan K."/>
            <person name="Land M."/>
            <person name="Hauser L."/>
            <person name="Chang Y.J."/>
            <person name="Jeffries C.D."/>
            <person name="Chain P."/>
            <person name="Meincke L."/>
            <person name="Sims D."/>
            <person name="Chertkov O."/>
            <person name="Han C."/>
            <person name="Brettin T."/>
            <person name="Detter J.C."/>
            <person name="Wahrenburg C."/>
            <person name="Rohde M."/>
            <person name="Pukall R."/>
            <person name="Goker M."/>
            <person name="Bristow J."/>
            <person name="Eisen J.A."/>
            <person name="Markowitz V."/>
            <person name="Hugenholtz P."/>
            <person name="Klenk H.P."/>
            <person name="Kyrpides N.C."/>
        </authorList>
    </citation>
    <scope>NUCLEOTIDE SEQUENCE [LARGE SCALE GENOMIC DNA]</scope>
    <source>
        <strain evidence="10">ATCC 27009 / DSM 446 / BCRC 14685 / JCM 5260 / KCTC 1825 / NBRC 15652 / NCIMB 11725 / NRRL B-14509 / 104-IA</strain>
    </source>
</reference>
<evidence type="ECO:0000256" key="2">
    <source>
        <dbReference type="ARBA" id="ARBA00011900"/>
    </source>
</evidence>
<keyword evidence="5 8" id="KW-0949">S-adenosyl-L-methionine</keyword>
<evidence type="ECO:0000256" key="4">
    <source>
        <dbReference type="ARBA" id="ARBA00022679"/>
    </source>
</evidence>
<name>C8WVP7_ALIAD</name>
<dbReference type="PANTHER" id="PTHR30481:SF3">
    <property type="entry name" value="DNA ADENINE METHYLASE"/>
    <property type="match status" value="1"/>
</dbReference>
<keyword evidence="3 8" id="KW-0489">Methyltransferase</keyword>
<keyword evidence="4 8" id="KW-0808">Transferase</keyword>
<dbReference type="STRING" id="521098.Aaci_1136"/>
<dbReference type="HOGENOM" id="CLU_063430_0_1_9"/>
<comment type="similarity">
    <text evidence="1 8">Belongs to the N(4)/N(6)-methyltransferase family.</text>
</comment>
<dbReference type="GO" id="GO:0032259">
    <property type="term" value="P:methylation"/>
    <property type="evidence" value="ECO:0007669"/>
    <property type="project" value="UniProtKB-KW"/>
</dbReference>
<dbReference type="eggNOG" id="COG0338">
    <property type="taxonomic scope" value="Bacteria"/>
</dbReference>
<dbReference type="Gene3D" id="3.40.50.150">
    <property type="entry name" value="Vaccinia Virus protein VP39"/>
    <property type="match status" value="1"/>
</dbReference>
<feature type="binding site" evidence="7">
    <location>
        <position position="54"/>
    </location>
    <ligand>
        <name>S-adenosyl-L-methionine</name>
        <dbReference type="ChEBI" id="CHEBI:59789"/>
    </ligand>
</feature>
<proteinExistence type="inferred from homology"/>
<comment type="catalytic activity">
    <reaction evidence="6 8">
        <text>a 2'-deoxyadenosine in DNA + S-adenosyl-L-methionine = an N(6)-methyl-2'-deoxyadenosine in DNA + S-adenosyl-L-homocysteine + H(+)</text>
        <dbReference type="Rhea" id="RHEA:15197"/>
        <dbReference type="Rhea" id="RHEA-COMP:12418"/>
        <dbReference type="Rhea" id="RHEA-COMP:12419"/>
        <dbReference type="ChEBI" id="CHEBI:15378"/>
        <dbReference type="ChEBI" id="CHEBI:57856"/>
        <dbReference type="ChEBI" id="CHEBI:59789"/>
        <dbReference type="ChEBI" id="CHEBI:90615"/>
        <dbReference type="ChEBI" id="CHEBI:90616"/>
        <dbReference type="EC" id="2.1.1.72"/>
    </reaction>
</comment>
<dbReference type="AlphaFoldDB" id="C8WVP7"/>
<dbReference type="PANTHER" id="PTHR30481">
    <property type="entry name" value="DNA ADENINE METHYLASE"/>
    <property type="match status" value="1"/>
</dbReference>